<dbReference type="AlphaFoldDB" id="A0A229XSI8"/>
<organism evidence="1 2">
    <name type="scientific">Aspergillus fumigatus</name>
    <name type="common">Neosartorya fumigata</name>
    <dbReference type="NCBI Taxonomy" id="746128"/>
    <lineage>
        <taxon>Eukaryota</taxon>
        <taxon>Fungi</taxon>
        <taxon>Dikarya</taxon>
        <taxon>Ascomycota</taxon>
        <taxon>Pezizomycotina</taxon>
        <taxon>Eurotiomycetes</taxon>
        <taxon>Eurotiomycetidae</taxon>
        <taxon>Eurotiales</taxon>
        <taxon>Aspergillaceae</taxon>
        <taxon>Aspergillus</taxon>
        <taxon>Aspergillus subgen. Fumigati</taxon>
    </lineage>
</organism>
<protein>
    <submittedName>
        <fullName evidence="1">Uncharacterized protein</fullName>
    </submittedName>
</protein>
<dbReference type="Proteomes" id="UP000813423">
    <property type="component" value="Unassembled WGS sequence"/>
</dbReference>
<accession>A0A229XSI8</accession>
<reference evidence="1" key="1">
    <citation type="submission" date="2021-08" db="EMBL/GenBank/DDBJ databases">
        <title>Global Aspergillus fumigatus from environmental and clinical sources.</title>
        <authorList>
            <person name="Barber A."/>
            <person name="Sae-Ong T."/>
        </authorList>
    </citation>
    <scope>NUCLEOTIDE SEQUENCE</scope>
    <source>
        <strain evidence="1">NRZ-2016-071</strain>
    </source>
</reference>
<evidence type="ECO:0000313" key="2">
    <source>
        <dbReference type="Proteomes" id="UP000813423"/>
    </source>
</evidence>
<gene>
    <name evidence="1" type="ORF">KXV57_002189</name>
</gene>
<evidence type="ECO:0000313" key="1">
    <source>
        <dbReference type="EMBL" id="KAH1909089.1"/>
    </source>
</evidence>
<dbReference type="EMBL" id="JAIBSC010000015">
    <property type="protein sequence ID" value="KAH1909089.1"/>
    <property type="molecule type" value="Genomic_DNA"/>
</dbReference>
<name>A0A229XSI8_ASPFM</name>
<comment type="caution">
    <text evidence="1">The sequence shown here is derived from an EMBL/GenBank/DDBJ whole genome shotgun (WGS) entry which is preliminary data.</text>
</comment>
<sequence length="74" mass="8373">MVVDCGKVQQYLSHLHDGPEKEERDRKMQMIPTPEDEALTWRDPGLAPTLLGHNHIADVGLNWNVEDKNEGIAI</sequence>
<proteinExistence type="predicted"/>